<sequence>MKNYRKLIVLLLLIFFAIFMGAYAYTHIVEKRSLTSNTIEKTLPVVNQIKPQTIKEYQNYLTKVAKRNVLPVDIPQALNNEKVEITATDGMQTFTWNDKNNPKQKVIFYVHGGSYIHQASELQYIFVNKLAKKLDAKVVFPIYPKAPTYNYSDAIPKIKKLYQNTLASVTSPKQIILVGESAGGGLALGLADNLVTEHIKQPKEIILISPWLDIATNNPKIEKVQKKDPLLKAWQLQQVAPYWANGKKNFKNPQVSPLYSSQFNKMAPISFFIGTHDIFYPDNQLLHQKLAKENIKHHYIVGQKMNHVYPVLPIAEAETAFKQMLKIINH</sequence>
<dbReference type="SUPFAM" id="SSF53474">
    <property type="entry name" value="alpha/beta-Hydrolases"/>
    <property type="match status" value="1"/>
</dbReference>
<dbReference type="AlphaFoldDB" id="A0A076Z3A5"/>
<proteinExistence type="predicted"/>
<dbReference type="Proteomes" id="UP000254076">
    <property type="component" value="Unassembled WGS sequence"/>
</dbReference>
<dbReference type="GO" id="GO:0016787">
    <property type="term" value="F:hydrolase activity"/>
    <property type="evidence" value="ECO:0007669"/>
    <property type="project" value="UniProtKB-KW"/>
</dbReference>
<reference evidence="7 8" key="2">
    <citation type="submission" date="2018-06" db="EMBL/GenBank/DDBJ databases">
        <authorList>
            <consortium name="Pathogen Informatics"/>
            <person name="Doyle S."/>
        </authorList>
    </citation>
    <scope>NUCLEOTIDE SEQUENCE [LARGE SCALE GENOMIC DNA]</scope>
    <source>
        <strain evidence="4 7">NCTC8185</strain>
        <strain evidence="5 8">NCTC9828</strain>
    </source>
</reference>
<evidence type="ECO:0000259" key="2">
    <source>
        <dbReference type="Pfam" id="PF07859"/>
    </source>
</evidence>
<dbReference type="Proteomes" id="UP000035346">
    <property type="component" value="Unassembled WGS sequence"/>
</dbReference>
<comment type="caution">
    <text evidence="4">The sequence shown here is derived from an EMBL/GenBank/DDBJ whole genome shotgun (WGS) entry which is preliminary data.</text>
</comment>
<accession>A0A076Z3A5</accession>
<dbReference type="PANTHER" id="PTHR48081:SF8">
    <property type="entry name" value="ALPHA_BETA HYDROLASE FOLD-3 DOMAIN-CONTAINING PROTEIN-RELATED"/>
    <property type="match status" value="1"/>
</dbReference>
<gene>
    <name evidence="4" type="primary">mlhB_2</name>
    <name evidence="5" type="synonym">mlhB_1</name>
    <name evidence="4" type="ORF">NCTC8185_02120</name>
    <name evidence="5" type="ORF">NCTC9828_01789</name>
    <name evidence="3" type="ORF">WA04_10125</name>
</gene>
<dbReference type="EMBL" id="LBKL01000093">
    <property type="protein sequence ID" value="KLL35643.1"/>
    <property type="molecule type" value="Genomic_DNA"/>
</dbReference>
<dbReference type="Gene3D" id="3.40.50.1820">
    <property type="entry name" value="alpha/beta hydrolase"/>
    <property type="match status" value="1"/>
</dbReference>
<dbReference type="EMBL" id="UHEQ01000004">
    <property type="protein sequence ID" value="SUN14820.1"/>
    <property type="molecule type" value="Genomic_DNA"/>
</dbReference>
<name>A0A076Z3A5_STRAG</name>
<evidence type="ECO:0000313" key="4">
    <source>
        <dbReference type="EMBL" id="SUN14820.1"/>
    </source>
</evidence>
<dbReference type="RefSeq" id="WP_000800992.1">
    <property type="nucleotide sequence ID" value="NZ_CGHZ01000016.1"/>
</dbReference>
<dbReference type="EMBL" id="UHEW01000005">
    <property type="protein sequence ID" value="SUN29495.1"/>
    <property type="molecule type" value="Genomic_DNA"/>
</dbReference>
<evidence type="ECO:0000313" key="5">
    <source>
        <dbReference type="EMBL" id="SUN29495.1"/>
    </source>
</evidence>
<reference evidence="3 6" key="1">
    <citation type="journal article" date="2015" name="PLoS ONE">
        <title>Genomic analysis reveals the molecular basis for capsule loss in the group B streptococcus population.</title>
        <authorList>
            <consortium name="DEVANI Consortium"/>
            <person name="Rosini R."/>
            <person name="Campisi E."/>
            <person name="De Chiara M."/>
            <person name="Tettelin H."/>
            <person name="Rinaudo D."/>
            <person name="Toniolo C."/>
            <person name="Metruccio M."/>
            <person name="Guidotti S."/>
            <person name="Sorensen U.B."/>
            <person name="Kilian M."/>
            <person name="Ramirez M."/>
            <person name="Janulczyk R."/>
            <person name="Donati C."/>
            <person name="Grandi G."/>
            <person name="Margarit I."/>
        </authorList>
    </citation>
    <scope>NUCLEOTIDE SEQUENCE [LARGE SCALE GENOMIC DNA]</scope>
    <source>
        <strain evidence="3 6">DK-B-USS-215</strain>
    </source>
</reference>
<organism evidence="4 7">
    <name type="scientific">Streptococcus agalactiae</name>
    <dbReference type="NCBI Taxonomy" id="1311"/>
    <lineage>
        <taxon>Bacteria</taxon>
        <taxon>Bacillati</taxon>
        <taxon>Bacillota</taxon>
        <taxon>Bacilli</taxon>
        <taxon>Lactobacillales</taxon>
        <taxon>Streptococcaceae</taxon>
        <taxon>Streptococcus</taxon>
    </lineage>
</organism>
<dbReference type="Pfam" id="PF07859">
    <property type="entry name" value="Abhydrolase_3"/>
    <property type="match status" value="1"/>
</dbReference>
<dbReference type="Proteomes" id="UP000255140">
    <property type="component" value="Unassembled WGS sequence"/>
</dbReference>
<evidence type="ECO:0000313" key="8">
    <source>
        <dbReference type="Proteomes" id="UP000255140"/>
    </source>
</evidence>
<keyword evidence="1 4" id="KW-0378">Hydrolase</keyword>
<evidence type="ECO:0000313" key="7">
    <source>
        <dbReference type="Proteomes" id="UP000254076"/>
    </source>
</evidence>
<protein>
    <submittedName>
        <fullName evidence="4">Esterase</fullName>
        <ecNumber evidence="4">3.1.1.83</ecNumber>
    </submittedName>
</protein>
<feature type="domain" description="Alpha/beta hydrolase fold-3" evidence="2">
    <location>
        <begin position="107"/>
        <end position="309"/>
    </location>
</feature>
<evidence type="ECO:0000313" key="6">
    <source>
        <dbReference type="Proteomes" id="UP000035346"/>
    </source>
</evidence>
<dbReference type="InterPro" id="IPR050300">
    <property type="entry name" value="GDXG_lipolytic_enzyme"/>
</dbReference>
<dbReference type="InterPro" id="IPR013094">
    <property type="entry name" value="AB_hydrolase_3"/>
</dbReference>
<evidence type="ECO:0000313" key="3">
    <source>
        <dbReference type="EMBL" id="KLL35643.1"/>
    </source>
</evidence>
<dbReference type="EC" id="3.1.1.83" evidence="4"/>
<dbReference type="InterPro" id="IPR029058">
    <property type="entry name" value="AB_hydrolase_fold"/>
</dbReference>
<dbReference type="PANTHER" id="PTHR48081">
    <property type="entry name" value="AB HYDROLASE SUPERFAMILY PROTEIN C4A8.06C"/>
    <property type="match status" value="1"/>
</dbReference>
<evidence type="ECO:0000256" key="1">
    <source>
        <dbReference type="ARBA" id="ARBA00022801"/>
    </source>
</evidence>